<feature type="region of interest" description="Disordered" evidence="1">
    <location>
        <begin position="922"/>
        <end position="977"/>
    </location>
</feature>
<name>A0A6A3CTL3_HIBSY</name>
<feature type="region of interest" description="Disordered" evidence="1">
    <location>
        <begin position="653"/>
        <end position="694"/>
    </location>
</feature>
<feature type="compositionally biased region" description="Basic and acidic residues" evidence="1">
    <location>
        <begin position="938"/>
        <end position="951"/>
    </location>
</feature>
<feature type="region of interest" description="Disordered" evidence="1">
    <location>
        <begin position="1"/>
        <end position="38"/>
    </location>
</feature>
<comment type="caution">
    <text evidence="2">The sequence shown here is derived from an EMBL/GenBank/DDBJ whole genome shotgun (WGS) entry which is preliminary data.</text>
</comment>
<feature type="compositionally biased region" description="Polar residues" evidence="1">
    <location>
        <begin position="681"/>
        <end position="694"/>
    </location>
</feature>
<gene>
    <name evidence="2" type="ORF">F3Y22_tig00001695pilonHSYRG00041</name>
</gene>
<keyword evidence="3" id="KW-1185">Reference proteome</keyword>
<accession>A0A6A3CTL3</accession>
<dbReference type="EMBL" id="VEPZ02000130">
    <property type="protein sequence ID" value="KAE8732895.1"/>
    <property type="molecule type" value="Genomic_DNA"/>
</dbReference>
<reference evidence="2" key="1">
    <citation type="submission" date="2019-09" db="EMBL/GenBank/DDBJ databases">
        <title>Draft genome information of white flower Hibiscus syriacus.</title>
        <authorList>
            <person name="Kim Y.-M."/>
        </authorList>
    </citation>
    <scope>NUCLEOTIDE SEQUENCE [LARGE SCALE GENOMIC DNA]</scope>
    <source>
        <strain evidence="2">YM2019G1</strain>
    </source>
</reference>
<dbReference type="PANTHER" id="PTHR34536">
    <property type="entry name" value="DENTIN SIALOPHOSPHOPROTEIN-LIKE PROTEIN"/>
    <property type="match status" value="1"/>
</dbReference>
<feature type="compositionally biased region" description="Basic residues" evidence="1">
    <location>
        <begin position="952"/>
        <end position="967"/>
    </location>
</feature>
<evidence type="ECO:0000256" key="1">
    <source>
        <dbReference type="SAM" id="MobiDB-lite"/>
    </source>
</evidence>
<sequence>MSRNRKPVAKSLTMGLELANNNSRELENVTDPESEKLGGDVLGRRFSEKVENVPIKKRWFMFRSPSPPTPISTCLHLEASEEHSYAPSTDDEKIPEVINGVEDLSGIEILAAAACSDSFCNEVTEYEENPVVEESTQERIQSSVFSIHFEETTASLETLSCFPKDSVNEKKSEGSSFQDNSFAVLHEFPINSGTTPKRVVPLVEFSSGKRTDLSVNESKSEGSSFQDNTAVLREIPNEKDTTPERFSPFPDDKFLWDLNVSMDTWPCDGGNVDSQKDSFDNTTVRSEELQTMEPQNIKIDTTKEMVSSDVGGGNGMTSKLRSIPAETDDLGTEKQESGYGSQDIIDDTSNEVVLSEVDGCNRMTSDLRSMPAGTGVLSAEEQKSGCDSQCIKKDATKVVVSSDFDGGNRMTSELRIMPAQEPQDMKNGTSIAVVSSDVDGGNRMTSELRIMPVDIIDMTIEEQESEGCSGFDSNLQAQEPQDMKNGTSIAVVSSDVDGGNRMTSDLRTIPPETERLSTEKLESEGCSGYVSQFEDGKLRESDAQSWEEAEQVDYDTEFEEEKSFVLEAESGEQELEVERISKLEPESSKFCKTGEALGKNSVSLKIRTVEVSVGETMKFDCLDRSNYDLRVDLSKESEKESLSCVEGSLSSDVQKSMSDSFNGSYPGTERDSGSDKFMWNGRSSQMRGRSPESAQFISPSANYWDSSKRDPPHIYHSAYNFGRPGLKSAFGNREYPIGTDQAPSDAAAGVARPDHRITRSDNFNGSYLRTERCSGSDKFVWSDRSSHIHGRGPESAQYFNPSANCWDYSKQEHPHIYHSPYNFGRPVSKSTFGNREYPMGTDQAPSDAAGVTRPDHRITRQFMDSYRPILRRRSPIERDEFYNMHLRRPTVKDTVRDTSTDRNRFRRYPQGVSRGIRDEYCRHVPDDDSSQCMSRIPHRLDRRERSISPHDRRPHHALPYKRARSGSRSRSPIDWLLQRDRNADSRRCNRPPDFRSDARIDGVRLPFTKRFGAGHGEFISSPGSHVSPQQNSRMFEDRNPGLDHFSGRKSHVRMQDQRFDQTRPVRRLNSDDYFNPMIRPRRFPDRAADGKGCSKYELDEARLFDNVVNHIAIMDIMDALFTVNLEQARRYNELFGVVFCISGKKSGDRLARSIKIDTAGASSVFVIESRFERGARDVLRN</sequence>
<proteinExistence type="predicted"/>
<dbReference type="AlphaFoldDB" id="A0A6A3CTL3"/>
<dbReference type="PANTHER" id="PTHR34536:SF6">
    <property type="entry name" value="DENTIN SIALOPHOSPHOPROTEIN-LIKE PROTEIN"/>
    <property type="match status" value="1"/>
</dbReference>
<evidence type="ECO:0000313" key="3">
    <source>
        <dbReference type="Proteomes" id="UP000436088"/>
    </source>
</evidence>
<organism evidence="2 3">
    <name type="scientific">Hibiscus syriacus</name>
    <name type="common">Rose of Sharon</name>
    <dbReference type="NCBI Taxonomy" id="106335"/>
    <lineage>
        <taxon>Eukaryota</taxon>
        <taxon>Viridiplantae</taxon>
        <taxon>Streptophyta</taxon>
        <taxon>Embryophyta</taxon>
        <taxon>Tracheophyta</taxon>
        <taxon>Spermatophyta</taxon>
        <taxon>Magnoliopsida</taxon>
        <taxon>eudicotyledons</taxon>
        <taxon>Gunneridae</taxon>
        <taxon>Pentapetalae</taxon>
        <taxon>rosids</taxon>
        <taxon>malvids</taxon>
        <taxon>Malvales</taxon>
        <taxon>Malvaceae</taxon>
        <taxon>Malvoideae</taxon>
        <taxon>Hibiscus</taxon>
    </lineage>
</organism>
<feature type="compositionally biased region" description="Polar residues" evidence="1">
    <location>
        <begin position="653"/>
        <end position="665"/>
    </location>
</feature>
<evidence type="ECO:0000313" key="2">
    <source>
        <dbReference type="EMBL" id="KAE8732895.1"/>
    </source>
</evidence>
<dbReference type="Proteomes" id="UP000436088">
    <property type="component" value="Unassembled WGS sequence"/>
</dbReference>
<protein>
    <submittedName>
        <fullName evidence="2">Dentin sialophosphoprotein-related, putative isoform 3</fullName>
    </submittedName>
</protein>